<sequence>MGHFPQMLKAGPGDVLRTWTNTVPNHGIIRYLDFFNMERLAIVGPDALADVLTHHCYDFEKPLQLRKGISRILGMGLFLAEGEVHKRQRKNLMPAFAYRHVKNLYPMFWSKSRETMTALLASFNRHGDGGFSENVSVEVNEWATRATLDIIGQGGFGQSFNAIQDPENKLSQTYRSIFKQGRTGQILGLLSFLFPLWLLRRLPLLRNHRMKQGSDFIRAFCRSSIESKRQQGSLESEGELDILSVAMKSGGFSDEDLVDQMMTFLAAGHETTASALTWAIYAISKHPQVQARLRAEVDRHLPNPITNSSSIVTAETIEQMPYLSAVCREVLRLYSPVAVTIRVAVKDTTIAGQAIPKGTTIMPAPWAVNGSIDLWGGDALEFKPERWQERKASDGERKGTNYDYMTFLHGPRSCIGQTFAVGELSCLLAAWVAAFETRLTDPDYVPVVKGGITAKPKDGVHVPYDSSQQVNPDKYPNHRAVNSIWTNAVLGPFELAYLFHQKGLFHRSSSDSNQPTLLLERIHPKDVRDTQK</sequence>
<dbReference type="GO" id="GO:0016705">
    <property type="term" value="F:oxidoreductase activity, acting on paired donors, with incorporation or reduction of molecular oxygen"/>
    <property type="evidence" value="ECO:0007669"/>
    <property type="project" value="InterPro"/>
</dbReference>
<dbReference type="InterPro" id="IPR036396">
    <property type="entry name" value="Cyt_P450_sf"/>
</dbReference>
<dbReference type="PANTHER" id="PTHR24305:SF227">
    <property type="entry name" value="P450, PUTATIVE (EUROFUNG)-RELATED"/>
    <property type="match status" value="1"/>
</dbReference>
<evidence type="ECO:0000313" key="3">
    <source>
        <dbReference type="EMBL" id="CAF9935622.1"/>
    </source>
</evidence>
<feature type="compositionally biased region" description="Basic and acidic residues" evidence="2">
    <location>
        <begin position="520"/>
        <end position="532"/>
    </location>
</feature>
<dbReference type="SUPFAM" id="SSF48264">
    <property type="entry name" value="Cytochrome P450"/>
    <property type="match status" value="1"/>
</dbReference>
<accession>A0A8H3G2S7</accession>
<dbReference type="Pfam" id="PF00067">
    <property type="entry name" value="p450"/>
    <property type="match status" value="1"/>
</dbReference>
<dbReference type="InterPro" id="IPR001128">
    <property type="entry name" value="Cyt_P450"/>
</dbReference>
<dbReference type="GO" id="GO:0005506">
    <property type="term" value="F:iron ion binding"/>
    <property type="evidence" value="ECO:0007669"/>
    <property type="project" value="InterPro"/>
</dbReference>
<dbReference type="AlphaFoldDB" id="A0A8H3G2S7"/>
<comment type="caution">
    <text evidence="3">The sequence shown here is derived from an EMBL/GenBank/DDBJ whole genome shotgun (WGS) entry which is preliminary data.</text>
</comment>
<keyword evidence="1" id="KW-0408">Iron</keyword>
<dbReference type="InterPro" id="IPR050121">
    <property type="entry name" value="Cytochrome_P450_monoxygenase"/>
</dbReference>
<keyword evidence="4" id="KW-1185">Reference proteome</keyword>
<evidence type="ECO:0000313" key="4">
    <source>
        <dbReference type="Proteomes" id="UP000664521"/>
    </source>
</evidence>
<evidence type="ECO:0000256" key="1">
    <source>
        <dbReference type="PIRSR" id="PIRSR602401-1"/>
    </source>
</evidence>
<dbReference type="EMBL" id="CAJPDS010000084">
    <property type="protein sequence ID" value="CAF9935622.1"/>
    <property type="molecule type" value="Genomic_DNA"/>
</dbReference>
<protein>
    <recommendedName>
        <fullName evidence="5">Cytochrome P450</fullName>
    </recommendedName>
</protein>
<dbReference type="GO" id="GO:0004497">
    <property type="term" value="F:monooxygenase activity"/>
    <property type="evidence" value="ECO:0007669"/>
    <property type="project" value="InterPro"/>
</dbReference>
<evidence type="ECO:0008006" key="5">
    <source>
        <dbReference type="Google" id="ProtNLM"/>
    </source>
</evidence>
<reference evidence="3" key="1">
    <citation type="submission" date="2021-03" db="EMBL/GenBank/DDBJ databases">
        <authorList>
            <person name="Tagirdzhanova G."/>
        </authorList>
    </citation>
    <scope>NUCLEOTIDE SEQUENCE</scope>
</reference>
<dbReference type="PRINTS" id="PR00385">
    <property type="entry name" value="P450"/>
</dbReference>
<organism evidence="3 4">
    <name type="scientific">Heterodermia speciosa</name>
    <dbReference type="NCBI Taxonomy" id="116794"/>
    <lineage>
        <taxon>Eukaryota</taxon>
        <taxon>Fungi</taxon>
        <taxon>Dikarya</taxon>
        <taxon>Ascomycota</taxon>
        <taxon>Pezizomycotina</taxon>
        <taxon>Lecanoromycetes</taxon>
        <taxon>OSLEUM clade</taxon>
        <taxon>Lecanoromycetidae</taxon>
        <taxon>Caliciales</taxon>
        <taxon>Physciaceae</taxon>
        <taxon>Heterodermia</taxon>
    </lineage>
</organism>
<gene>
    <name evidence="3" type="ORF">HETSPECPRED_009848</name>
</gene>
<dbReference type="Proteomes" id="UP000664521">
    <property type="component" value="Unassembled WGS sequence"/>
</dbReference>
<feature type="region of interest" description="Disordered" evidence="2">
    <location>
        <begin position="507"/>
        <end position="532"/>
    </location>
</feature>
<evidence type="ECO:0000256" key="2">
    <source>
        <dbReference type="SAM" id="MobiDB-lite"/>
    </source>
</evidence>
<feature type="binding site" description="axial binding residue" evidence="1">
    <location>
        <position position="414"/>
    </location>
    <ligand>
        <name>heme</name>
        <dbReference type="ChEBI" id="CHEBI:30413"/>
    </ligand>
    <ligandPart>
        <name>Fe</name>
        <dbReference type="ChEBI" id="CHEBI:18248"/>
    </ligandPart>
</feature>
<dbReference type="InterPro" id="IPR002401">
    <property type="entry name" value="Cyt_P450_E_grp-I"/>
</dbReference>
<dbReference type="FunFam" id="1.10.630.10:FF:000051">
    <property type="entry name" value="Cytochrome P450 monooxygenase (Fum15)"/>
    <property type="match status" value="1"/>
</dbReference>
<dbReference type="PRINTS" id="PR00463">
    <property type="entry name" value="EP450I"/>
</dbReference>
<dbReference type="Gene3D" id="1.10.630.10">
    <property type="entry name" value="Cytochrome P450"/>
    <property type="match status" value="1"/>
</dbReference>
<dbReference type="CDD" id="cd11069">
    <property type="entry name" value="CYP_FUM15-like"/>
    <property type="match status" value="1"/>
</dbReference>
<dbReference type="GO" id="GO:0020037">
    <property type="term" value="F:heme binding"/>
    <property type="evidence" value="ECO:0007669"/>
    <property type="project" value="InterPro"/>
</dbReference>
<dbReference type="PANTHER" id="PTHR24305">
    <property type="entry name" value="CYTOCHROME P450"/>
    <property type="match status" value="1"/>
</dbReference>
<keyword evidence="1" id="KW-0349">Heme</keyword>
<dbReference type="OrthoDB" id="1470350at2759"/>
<comment type="cofactor">
    <cofactor evidence="1">
        <name>heme</name>
        <dbReference type="ChEBI" id="CHEBI:30413"/>
    </cofactor>
</comment>
<proteinExistence type="predicted"/>
<keyword evidence="1" id="KW-0479">Metal-binding</keyword>
<name>A0A8H3G2S7_9LECA</name>